<sequence length="273" mass="30513">MNQFKIFESALLRHGITTRHGGVSNPPYDTMNTSFYGQDDKVHVMKNIKLSMDALKMTAKTIVATAQVHSTNILSIKDDFDFQVLRPFDTNDTALEGYKLYIADKTDGLITNREDVVLMTFYADCVPIVLYDPVTRTAATLHSGWRGTKDRFGQIGIETMCSQFGVRAEDIRAGIGQSAGKCCYEVDFPVIAAFEKNYTKTLLSGAVFPKDYGKYHLDLKWLNSQLLQMNGVLPQHIEVNQDCTICGTERYHSHRRANGGARGTMSAFIQCGL</sequence>
<evidence type="ECO:0000256" key="10">
    <source>
        <dbReference type="ARBA" id="ARBA00049893"/>
    </source>
</evidence>
<comment type="caution">
    <text evidence="12">The sequence shown here is derived from an EMBL/GenBank/DDBJ whole genome shotgun (WGS) entry which is preliminary data.</text>
</comment>
<dbReference type="NCBIfam" id="TIGR00726">
    <property type="entry name" value="peptidoglycan editing factor PgeF"/>
    <property type="match status" value="1"/>
</dbReference>
<evidence type="ECO:0000256" key="11">
    <source>
        <dbReference type="RuleBase" id="RU361274"/>
    </source>
</evidence>
<dbReference type="EMBL" id="JAHBCL010000021">
    <property type="protein sequence ID" value="MBS7527546.1"/>
    <property type="molecule type" value="Genomic_DNA"/>
</dbReference>
<dbReference type="InterPro" id="IPR003730">
    <property type="entry name" value="Cu_polyphenol_OxRdtase"/>
</dbReference>
<dbReference type="InterPro" id="IPR038371">
    <property type="entry name" value="Cu_polyphenol_OxRdtase_sf"/>
</dbReference>
<comment type="similarity">
    <text evidence="3 11">Belongs to the purine nucleoside phosphorylase YfiH/LACC1 family.</text>
</comment>
<dbReference type="Gene3D" id="3.60.140.10">
    <property type="entry name" value="CNF1/YfiH-like putative cysteine hydrolases"/>
    <property type="match status" value="1"/>
</dbReference>
<evidence type="ECO:0000256" key="6">
    <source>
        <dbReference type="ARBA" id="ARBA00022801"/>
    </source>
</evidence>
<reference evidence="12 13" key="1">
    <citation type="submission" date="2021-05" db="EMBL/GenBank/DDBJ databases">
        <title>Fusibacter ferrireducens sp. nov., an anaerobic, sulfur- and Fe-reducing bacterium isolated from the mangrove sediment.</title>
        <authorList>
            <person name="Qiu D."/>
        </authorList>
    </citation>
    <scope>NUCLEOTIDE SEQUENCE [LARGE SCALE GENOMIC DNA]</scope>
    <source>
        <strain evidence="12 13">DSM 12116</strain>
    </source>
</reference>
<proteinExistence type="inferred from homology"/>
<comment type="catalytic activity">
    <reaction evidence="8">
        <text>adenosine + H2O + H(+) = inosine + NH4(+)</text>
        <dbReference type="Rhea" id="RHEA:24408"/>
        <dbReference type="ChEBI" id="CHEBI:15377"/>
        <dbReference type="ChEBI" id="CHEBI:15378"/>
        <dbReference type="ChEBI" id="CHEBI:16335"/>
        <dbReference type="ChEBI" id="CHEBI:17596"/>
        <dbReference type="ChEBI" id="CHEBI:28938"/>
        <dbReference type="EC" id="3.5.4.4"/>
    </reaction>
    <physiologicalReaction direction="left-to-right" evidence="8">
        <dbReference type="Rhea" id="RHEA:24409"/>
    </physiologicalReaction>
</comment>
<organism evidence="12 13">
    <name type="scientific">Fusibacter paucivorans</name>
    <dbReference type="NCBI Taxonomy" id="76009"/>
    <lineage>
        <taxon>Bacteria</taxon>
        <taxon>Bacillati</taxon>
        <taxon>Bacillota</taxon>
        <taxon>Clostridia</taxon>
        <taxon>Eubacteriales</taxon>
        <taxon>Eubacteriales Family XII. Incertae Sedis</taxon>
        <taxon>Fusibacter</taxon>
    </lineage>
</organism>
<dbReference type="Proteomes" id="UP000746471">
    <property type="component" value="Unassembled WGS sequence"/>
</dbReference>
<keyword evidence="7" id="KW-0862">Zinc</keyword>
<gene>
    <name evidence="12" type="primary">pgeF</name>
    <name evidence="12" type="ORF">KHM83_12750</name>
</gene>
<dbReference type="RefSeq" id="WP_213237407.1">
    <property type="nucleotide sequence ID" value="NZ_JAHBCL010000021.1"/>
</dbReference>
<evidence type="ECO:0000256" key="4">
    <source>
        <dbReference type="ARBA" id="ARBA00022679"/>
    </source>
</evidence>
<evidence type="ECO:0000256" key="1">
    <source>
        <dbReference type="ARBA" id="ARBA00000553"/>
    </source>
</evidence>
<evidence type="ECO:0000256" key="2">
    <source>
        <dbReference type="ARBA" id="ARBA00003215"/>
    </source>
</evidence>
<evidence type="ECO:0000256" key="5">
    <source>
        <dbReference type="ARBA" id="ARBA00022723"/>
    </source>
</evidence>
<dbReference type="PANTHER" id="PTHR30616:SF2">
    <property type="entry name" value="PURINE NUCLEOSIDE PHOSPHORYLASE LACC1"/>
    <property type="match status" value="1"/>
</dbReference>
<accession>A0ABS5PR55</accession>
<protein>
    <recommendedName>
        <fullName evidence="11">Purine nucleoside phosphorylase</fullName>
    </recommendedName>
</protein>
<dbReference type="Pfam" id="PF02578">
    <property type="entry name" value="Cu-oxidase_4"/>
    <property type="match status" value="1"/>
</dbReference>
<dbReference type="CDD" id="cd16833">
    <property type="entry name" value="YfiH"/>
    <property type="match status" value="1"/>
</dbReference>
<evidence type="ECO:0000256" key="9">
    <source>
        <dbReference type="ARBA" id="ARBA00048968"/>
    </source>
</evidence>
<comment type="function">
    <text evidence="2">Purine nucleoside enzyme that catalyzes the phosphorolysis of adenosine and inosine nucleosides, yielding D-ribose 1-phosphate and the respective free bases, adenine and hypoxanthine. Also catalyzes the phosphorolysis of S-methyl-5'-thioadenosine into adenine and S-methyl-5-thio-alpha-D-ribose 1-phosphate. Also has adenosine deaminase activity.</text>
</comment>
<keyword evidence="4" id="KW-0808">Transferase</keyword>
<dbReference type="PANTHER" id="PTHR30616">
    <property type="entry name" value="UNCHARACTERIZED PROTEIN YFIH"/>
    <property type="match status" value="1"/>
</dbReference>
<comment type="catalytic activity">
    <reaction evidence="9">
        <text>adenosine + phosphate = alpha-D-ribose 1-phosphate + adenine</text>
        <dbReference type="Rhea" id="RHEA:27642"/>
        <dbReference type="ChEBI" id="CHEBI:16335"/>
        <dbReference type="ChEBI" id="CHEBI:16708"/>
        <dbReference type="ChEBI" id="CHEBI:43474"/>
        <dbReference type="ChEBI" id="CHEBI:57720"/>
        <dbReference type="EC" id="2.4.2.1"/>
    </reaction>
    <physiologicalReaction direction="left-to-right" evidence="9">
        <dbReference type="Rhea" id="RHEA:27643"/>
    </physiologicalReaction>
</comment>
<keyword evidence="6" id="KW-0378">Hydrolase</keyword>
<evidence type="ECO:0000256" key="3">
    <source>
        <dbReference type="ARBA" id="ARBA00007353"/>
    </source>
</evidence>
<dbReference type="InterPro" id="IPR011324">
    <property type="entry name" value="Cytotoxic_necrot_fac-like_cat"/>
</dbReference>
<dbReference type="SUPFAM" id="SSF64438">
    <property type="entry name" value="CNF1/YfiH-like putative cysteine hydrolases"/>
    <property type="match status" value="1"/>
</dbReference>
<name>A0ABS5PR55_9FIRM</name>
<comment type="catalytic activity">
    <reaction evidence="10">
        <text>S-methyl-5'-thioadenosine + phosphate = 5-(methylsulfanyl)-alpha-D-ribose 1-phosphate + adenine</text>
        <dbReference type="Rhea" id="RHEA:11852"/>
        <dbReference type="ChEBI" id="CHEBI:16708"/>
        <dbReference type="ChEBI" id="CHEBI:17509"/>
        <dbReference type="ChEBI" id="CHEBI:43474"/>
        <dbReference type="ChEBI" id="CHEBI:58533"/>
        <dbReference type="EC" id="2.4.2.28"/>
    </reaction>
    <physiologicalReaction direction="left-to-right" evidence="10">
        <dbReference type="Rhea" id="RHEA:11853"/>
    </physiologicalReaction>
</comment>
<comment type="catalytic activity">
    <reaction evidence="1">
        <text>inosine + phosphate = alpha-D-ribose 1-phosphate + hypoxanthine</text>
        <dbReference type="Rhea" id="RHEA:27646"/>
        <dbReference type="ChEBI" id="CHEBI:17368"/>
        <dbReference type="ChEBI" id="CHEBI:17596"/>
        <dbReference type="ChEBI" id="CHEBI:43474"/>
        <dbReference type="ChEBI" id="CHEBI:57720"/>
        <dbReference type="EC" id="2.4.2.1"/>
    </reaction>
    <physiologicalReaction direction="left-to-right" evidence="1">
        <dbReference type="Rhea" id="RHEA:27647"/>
    </physiologicalReaction>
</comment>
<evidence type="ECO:0000256" key="7">
    <source>
        <dbReference type="ARBA" id="ARBA00022833"/>
    </source>
</evidence>
<evidence type="ECO:0000256" key="8">
    <source>
        <dbReference type="ARBA" id="ARBA00047989"/>
    </source>
</evidence>
<evidence type="ECO:0000313" key="12">
    <source>
        <dbReference type="EMBL" id="MBS7527546.1"/>
    </source>
</evidence>
<keyword evidence="5" id="KW-0479">Metal-binding</keyword>
<keyword evidence="13" id="KW-1185">Reference proteome</keyword>
<evidence type="ECO:0000313" key="13">
    <source>
        <dbReference type="Proteomes" id="UP000746471"/>
    </source>
</evidence>